<evidence type="ECO:0000313" key="3">
    <source>
        <dbReference type="Proteomes" id="UP000482960"/>
    </source>
</evidence>
<dbReference type="InterPro" id="IPR041657">
    <property type="entry name" value="HTH_17"/>
</dbReference>
<sequence>MVRSGELPAIKIGGRGQWRVERAKLEEYIQRKYTETAKWVQTNPLVD</sequence>
<gene>
    <name evidence="2" type="ORF">Prum_051740</name>
</gene>
<accession>A0A6V8L2K4</accession>
<dbReference type="Proteomes" id="UP000482960">
    <property type="component" value="Unassembled WGS sequence"/>
</dbReference>
<organism evidence="2 3">
    <name type="scientific">Phytohabitans rumicis</name>
    <dbReference type="NCBI Taxonomy" id="1076125"/>
    <lineage>
        <taxon>Bacteria</taxon>
        <taxon>Bacillati</taxon>
        <taxon>Actinomycetota</taxon>
        <taxon>Actinomycetes</taxon>
        <taxon>Micromonosporales</taxon>
        <taxon>Micromonosporaceae</taxon>
    </lineage>
</organism>
<comment type="caution">
    <text evidence="2">The sequence shown here is derived from an EMBL/GenBank/DDBJ whole genome shotgun (WGS) entry which is preliminary data.</text>
</comment>
<reference evidence="2 3" key="1">
    <citation type="submission" date="2020-03" db="EMBL/GenBank/DDBJ databases">
        <title>Whole genome shotgun sequence of Phytohabitans rumicis NBRC 108638.</title>
        <authorList>
            <person name="Komaki H."/>
            <person name="Tamura T."/>
        </authorList>
    </citation>
    <scope>NUCLEOTIDE SEQUENCE [LARGE SCALE GENOMIC DNA]</scope>
    <source>
        <strain evidence="2 3">NBRC 108638</strain>
    </source>
</reference>
<evidence type="ECO:0000313" key="2">
    <source>
        <dbReference type="EMBL" id="GFJ91532.1"/>
    </source>
</evidence>
<name>A0A6V8L2K4_9ACTN</name>
<dbReference type="AlphaFoldDB" id="A0A6V8L2K4"/>
<evidence type="ECO:0000259" key="1">
    <source>
        <dbReference type="Pfam" id="PF12728"/>
    </source>
</evidence>
<reference evidence="2 3" key="2">
    <citation type="submission" date="2020-03" db="EMBL/GenBank/DDBJ databases">
        <authorList>
            <person name="Ichikawa N."/>
            <person name="Kimura A."/>
            <person name="Kitahashi Y."/>
            <person name="Uohara A."/>
        </authorList>
    </citation>
    <scope>NUCLEOTIDE SEQUENCE [LARGE SCALE GENOMIC DNA]</scope>
    <source>
        <strain evidence="2 3">NBRC 108638</strain>
    </source>
</reference>
<feature type="domain" description="Helix-turn-helix" evidence="1">
    <location>
        <begin position="1"/>
        <end position="32"/>
    </location>
</feature>
<keyword evidence="3" id="KW-1185">Reference proteome</keyword>
<dbReference type="Pfam" id="PF12728">
    <property type="entry name" value="HTH_17"/>
    <property type="match status" value="1"/>
</dbReference>
<proteinExistence type="predicted"/>
<protein>
    <recommendedName>
        <fullName evidence="1">Helix-turn-helix domain-containing protein</fullName>
    </recommendedName>
</protein>
<dbReference type="EMBL" id="BLPG01000001">
    <property type="protein sequence ID" value="GFJ91532.1"/>
    <property type="molecule type" value="Genomic_DNA"/>
</dbReference>